<protein>
    <submittedName>
        <fullName evidence="3">Uncharacterized protein</fullName>
    </submittedName>
</protein>
<dbReference type="RefSeq" id="WP_101393635.1">
    <property type="nucleotide sequence ID" value="NZ_JBKZAS010000012.1"/>
</dbReference>
<dbReference type="Proteomes" id="UP000233783">
    <property type="component" value="Unassembled WGS sequence"/>
</dbReference>
<dbReference type="EMBL" id="SBKU01000007">
    <property type="protein sequence ID" value="RYQ68233.1"/>
    <property type="molecule type" value="Genomic_DNA"/>
</dbReference>
<evidence type="ECO:0000313" key="3">
    <source>
        <dbReference type="EMBL" id="PKU95972.1"/>
    </source>
</evidence>
<dbReference type="AlphaFoldDB" id="A0A2N3QUZ8"/>
<proteinExistence type="predicted"/>
<feature type="transmembrane region" description="Helical" evidence="2">
    <location>
        <begin position="61"/>
        <end position="83"/>
    </location>
</feature>
<keyword evidence="2" id="KW-0472">Membrane</keyword>
<comment type="caution">
    <text evidence="3">The sequence shown here is derived from an EMBL/GenBank/DDBJ whole genome shotgun (WGS) entry which is preliminary data.</text>
</comment>
<evidence type="ECO:0000256" key="1">
    <source>
        <dbReference type="SAM" id="MobiDB-lite"/>
    </source>
</evidence>
<evidence type="ECO:0000313" key="6">
    <source>
        <dbReference type="Proteomes" id="UP000293268"/>
    </source>
</evidence>
<accession>A0A2N3QUZ8</accession>
<sequence>MNAMNNDRELKNRPSSHDGRFRKPLSRWTRSHPRLWGWSTAILSIALPILAIVCGLRWGNWLLSCLLLVPLVIIWPGITVKVLERAVTEREKDVHTNQMTPAE</sequence>
<feature type="compositionally biased region" description="Basic and acidic residues" evidence="1">
    <location>
        <begin position="1"/>
        <end position="21"/>
    </location>
</feature>
<evidence type="ECO:0000313" key="5">
    <source>
        <dbReference type="Proteomes" id="UP000233783"/>
    </source>
</evidence>
<dbReference type="EMBL" id="PCHB01000011">
    <property type="protein sequence ID" value="PKU95972.1"/>
    <property type="molecule type" value="Genomic_DNA"/>
</dbReference>
<feature type="region of interest" description="Disordered" evidence="1">
    <location>
        <begin position="1"/>
        <end position="24"/>
    </location>
</feature>
<feature type="transmembrane region" description="Helical" evidence="2">
    <location>
        <begin position="35"/>
        <end position="55"/>
    </location>
</feature>
<dbReference type="Proteomes" id="UP000293268">
    <property type="component" value="Unassembled WGS sequence"/>
</dbReference>
<reference evidence="4 6" key="2">
    <citation type="submission" date="2019-01" db="EMBL/GenBank/DDBJ databases">
        <title>Unveiling genomic diversity among members of the Bifidobacterium pseudolongum species, a widely distributed gut commensal of the animal kingdom.</title>
        <authorList>
            <person name="Lugli G.A."/>
            <person name="Duranti S."/>
            <person name="Albert K."/>
            <person name="Mancabelli L."/>
            <person name="Napoli S."/>
            <person name="Viappiani A."/>
            <person name="Anzalone R."/>
            <person name="Longhi G."/>
            <person name="Milani C."/>
            <person name="Turroni F."/>
            <person name="Alessandri G."/>
            <person name="Sela D.A."/>
            <person name="Van Sinderen D."/>
            <person name="Ventura M."/>
        </authorList>
    </citation>
    <scope>NUCLEOTIDE SEQUENCE [LARGE SCALE GENOMIC DNA]</scope>
    <source>
        <strain evidence="4 6">2072B</strain>
    </source>
</reference>
<evidence type="ECO:0000256" key="2">
    <source>
        <dbReference type="SAM" id="Phobius"/>
    </source>
</evidence>
<name>A0A2N3QUZ8_9BIFI</name>
<evidence type="ECO:0000313" key="4">
    <source>
        <dbReference type="EMBL" id="RYQ68233.1"/>
    </source>
</evidence>
<reference evidence="3 5" key="1">
    <citation type="submission" date="2017-10" db="EMBL/GenBank/DDBJ databases">
        <title>Bifidobacterium genomics.</title>
        <authorList>
            <person name="Lugli G.A."/>
            <person name="Milani C."/>
            <person name="Mancabelli L."/>
        </authorList>
    </citation>
    <scope>NUCLEOTIDE SEQUENCE [LARGE SCALE GENOMIC DNA]</scope>
    <source>
        <strain evidence="3 5">1744B</strain>
    </source>
</reference>
<gene>
    <name evidence="3" type="ORF">CQR56_1098</name>
    <name evidence="4" type="ORF">PG2072B_0836</name>
</gene>
<keyword evidence="2" id="KW-1133">Transmembrane helix</keyword>
<organism evidence="3 5">
    <name type="scientific">Bifidobacterium pseudolongum subsp. globosum</name>
    <dbReference type="NCBI Taxonomy" id="1690"/>
    <lineage>
        <taxon>Bacteria</taxon>
        <taxon>Bacillati</taxon>
        <taxon>Actinomycetota</taxon>
        <taxon>Actinomycetes</taxon>
        <taxon>Bifidobacteriales</taxon>
        <taxon>Bifidobacteriaceae</taxon>
        <taxon>Bifidobacterium</taxon>
    </lineage>
</organism>
<keyword evidence="2" id="KW-0812">Transmembrane</keyword>